<dbReference type="InterPro" id="IPR003495">
    <property type="entry name" value="CobW/HypB/UreG_nucleotide-bd"/>
</dbReference>
<dbReference type="PANTHER" id="PTHR43603:SF1">
    <property type="entry name" value="ZINC-REGULATED GTPASE METALLOPROTEIN ACTIVATOR 1"/>
    <property type="match status" value="1"/>
</dbReference>
<dbReference type="Proteomes" id="UP000199352">
    <property type="component" value="Unassembled WGS sequence"/>
</dbReference>
<evidence type="ECO:0000313" key="3">
    <source>
        <dbReference type="Proteomes" id="UP000199352"/>
    </source>
</evidence>
<gene>
    <name evidence="2" type="ORF">SAMN05216188_102415</name>
</gene>
<evidence type="ECO:0000259" key="1">
    <source>
        <dbReference type="SMART" id="SM00833"/>
    </source>
</evidence>
<keyword evidence="3" id="KW-1185">Reference proteome</keyword>
<dbReference type="InterPro" id="IPR011629">
    <property type="entry name" value="CobW-like_C"/>
</dbReference>
<dbReference type="STRING" id="402600.SAMN05216188_102415"/>
<dbReference type="Pfam" id="PF02492">
    <property type="entry name" value="cobW"/>
    <property type="match status" value="1"/>
</dbReference>
<dbReference type="InterPro" id="IPR051927">
    <property type="entry name" value="Zn_Chap_cDPG_Synth"/>
</dbReference>
<dbReference type="SMART" id="SM00833">
    <property type="entry name" value="CobW_C"/>
    <property type="match status" value="1"/>
</dbReference>
<sequence>METVVVMVAGLVDHDVAVRVWCDRPGSVLVRHVARDTRVRRWVDGIATDVELLHGCVSCTVREDLRELIAQFAGHTLVLHLDPLLEPDAVRRDLGVEVECVITVLDAATWLDDALGDASMVSDQRTVAQVVVAQAEAADVLVLQGDADERTLAVLDRLAPGAHRCTPDAVVVERGRRPRLLPLTPECGVSTAVFTADRPFHPARLNDALDSLLDGTVVRTRGRLWVADEPDVALHLESAGGGLHVGAGGPREGRTTQIVAITLGEPDDITRAFGAALLTDDELSFVDSIRKLEI</sequence>
<reference evidence="3" key="1">
    <citation type="submission" date="2016-10" db="EMBL/GenBank/DDBJ databases">
        <authorList>
            <person name="Varghese N."/>
            <person name="Submissions S."/>
        </authorList>
    </citation>
    <scope>NUCLEOTIDE SEQUENCE [LARGE SCALE GENOMIC DNA]</scope>
    <source>
        <strain evidence="3">CGMCC 4.3525</strain>
    </source>
</reference>
<dbReference type="AlphaFoldDB" id="A0A1H9E756"/>
<feature type="domain" description="CobW C-terminal" evidence="1">
    <location>
        <begin position="189"/>
        <end position="277"/>
    </location>
</feature>
<dbReference type="EMBL" id="FOFR01000002">
    <property type="protein sequence ID" value="SEQ21073.1"/>
    <property type="molecule type" value="Genomic_DNA"/>
</dbReference>
<name>A0A1H9E756_9PSEU</name>
<organism evidence="2 3">
    <name type="scientific">Lentzea xinjiangensis</name>
    <dbReference type="NCBI Taxonomy" id="402600"/>
    <lineage>
        <taxon>Bacteria</taxon>
        <taxon>Bacillati</taxon>
        <taxon>Actinomycetota</taxon>
        <taxon>Actinomycetes</taxon>
        <taxon>Pseudonocardiales</taxon>
        <taxon>Pseudonocardiaceae</taxon>
        <taxon>Lentzea</taxon>
    </lineage>
</organism>
<dbReference type="InterPro" id="IPR027417">
    <property type="entry name" value="P-loop_NTPase"/>
</dbReference>
<proteinExistence type="predicted"/>
<dbReference type="RefSeq" id="WP_089949825.1">
    <property type="nucleotide sequence ID" value="NZ_FOFR01000002.1"/>
</dbReference>
<protein>
    <submittedName>
        <fullName evidence="2">GTPase, G3E family</fullName>
    </submittedName>
</protein>
<accession>A0A1H9E756</accession>
<dbReference type="PANTHER" id="PTHR43603">
    <property type="entry name" value="COBW DOMAIN-CONTAINING PROTEIN DDB_G0274527"/>
    <property type="match status" value="1"/>
</dbReference>
<dbReference type="Pfam" id="PF07683">
    <property type="entry name" value="CobW_C"/>
    <property type="match status" value="1"/>
</dbReference>
<dbReference type="Gene3D" id="3.40.50.300">
    <property type="entry name" value="P-loop containing nucleotide triphosphate hydrolases"/>
    <property type="match status" value="1"/>
</dbReference>
<evidence type="ECO:0000313" key="2">
    <source>
        <dbReference type="EMBL" id="SEQ21073.1"/>
    </source>
</evidence>
<dbReference type="OrthoDB" id="9808822at2"/>
<dbReference type="SUPFAM" id="SSF90002">
    <property type="entry name" value="Hypothetical protein YjiA, C-terminal domain"/>
    <property type="match status" value="1"/>
</dbReference>